<evidence type="ECO:0000259" key="1">
    <source>
        <dbReference type="SMART" id="SM00849"/>
    </source>
</evidence>
<dbReference type="SMART" id="SM00849">
    <property type="entry name" value="Lactamase_B"/>
    <property type="match status" value="1"/>
</dbReference>
<evidence type="ECO:0000313" key="3">
    <source>
        <dbReference type="Proteomes" id="UP001156140"/>
    </source>
</evidence>
<gene>
    <name evidence="2" type="ORF">ML536_21410</name>
</gene>
<dbReference type="PANTHER" id="PTHR43546">
    <property type="entry name" value="UPF0173 METAL-DEPENDENT HYDROLASE MJ1163-RELATED"/>
    <property type="match status" value="1"/>
</dbReference>
<reference evidence="2" key="1">
    <citation type="submission" date="2022-03" db="EMBL/GenBank/DDBJ databases">
        <title>The complete genome sequence of a Methyloterrigena soli.</title>
        <authorList>
            <person name="Zi Z."/>
        </authorList>
    </citation>
    <scope>NUCLEOTIDE SEQUENCE</scope>
    <source>
        <strain evidence="2">M48</strain>
    </source>
</reference>
<comment type="caution">
    <text evidence="2">The sequence shown here is derived from an EMBL/GenBank/DDBJ whole genome shotgun (WGS) entry which is preliminary data.</text>
</comment>
<organism evidence="2 3">
    <name type="scientific">Paradevosia shaoguanensis</name>
    <dbReference type="NCBI Taxonomy" id="1335043"/>
    <lineage>
        <taxon>Bacteria</taxon>
        <taxon>Pseudomonadati</taxon>
        <taxon>Pseudomonadota</taxon>
        <taxon>Alphaproteobacteria</taxon>
        <taxon>Hyphomicrobiales</taxon>
        <taxon>Devosiaceae</taxon>
        <taxon>Paradevosia</taxon>
    </lineage>
</organism>
<proteinExistence type="predicted"/>
<dbReference type="EMBL" id="JALAZD010000005">
    <property type="protein sequence ID" value="MCI0129401.1"/>
    <property type="molecule type" value="Genomic_DNA"/>
</dbReference>
<protein>
    <submittedName>
        <fullName evidence="2">MBL fold metallo-hydrolase</fullName>
    </submittedName>
</protein>
<dbReference type="Gene3D" id="3.60.15.10">
    <property type="entry name" value="Ribonuclease Z/Hydroxyacylglutathione hydrolase-like"/>
    <property type="match status" value="1"/>
</dbReference>
<dbReference type="InterPro" id="IPR001279">
    <property type="entry name" value="Metallo-B-lactamas"/>
</dbReference>
<dbReference type="Pfam" id="PF13483">
    <property type="entry name" value="Lactamase_B_3"/>
    <property type="match status" value="1"/>
</dbReference>
<dbReference type="PANTHER" id="PTHR43546:SF3">
    <property type="entry name" value="UPF0173 METAL-DEPENDENT HYDROLASE MJ1163"/>
    <property type="match status" value="1"/>
</dbReference>
<evidence type="ECO:0000313" key="2">
    <source>
        <dbReference type="EMBL" id="MCI0129401.1"/>
    </source>
</evidence>
<name>A0AA41UIJ4_9HYPH</name>
<dbReference type="InterPro" id="IPR036866">
    <property type="entry name" value="RibonucZ/Hydroxyglut_hydro"/>
</dbReference>
<dbReference type="InterPro" id="IPR050114">
    <property type="entry name" value="UPF0173_UPF0282_UlaG_hydrolase"/>
</dbReference>
<dbReference type="RefSeq" id="WP_281737298.1">
    <property type="nucleotide sequence ID" value="NZ_JAKETQ010000005.1"/>
</dbReference>
<dbReference type="Proteomes" id="UP001156140">
    <property type="component" value="Unassembled WGS sequence"/>
</dbReference>
<accession>A0AA41UIJ4</accession>
<sequence length="254" mass="27141">MTARRDVVAGLATLPLLSLLPFGLARAQDSKPLEGDAIASSAGDIIIHPVNHASLLLAWGDQVVYVDPVGGAARYEGLPKPTAILITHAHGDHFDPPTLTAIAGSVPILTTAQVLERLPDALKANAKAAANGETVDFVGIKVDVVAAYNATEARLQYHPKGVGNGYVLNIGDKRIYVAGDTEDIPEMRALTAIDVAFLPMNLPYTMDIQQAADAIKAFKPVIVYPYHYQGSKVEDLPGLVGDAAEVRLRNWYQE</sequence>
<feature type="domain" description="Metallo-beta-lactamase" evidence="1">
    <location>
        <begin position="50"/>
        <end position="227"/>
    </location>
</feature>
<dbReference type="SUPFAM" id="SSF56281">
    <property type="entry name" value="Metallo-hydrolase/oxidoreductase"/>
    <property type="match status" value="1"/>
</dbReference>
<dbReference type="AlphaFoldDB" id="A0AA41UIJ4"/>
<keyword evidence="3" id="KW-1185">Reference proteome</keyword>